<feature type="region of interest" description="Disordered" evidence="1">
    <location>
        <begin position="350"/>
        <end position="378"/>
    </location>
</feature>
<feature type="compositionally biased region" description="Basic residues" evidence="1">
    <location>
        <begin position="367"/>
        <end position="378"/>
    </location>
</feature>
<feature type="region of interest" description="Disordered" evidence="1">
    <location>
        <begin position="1"/>
        <end position="33"/>
    </location>
</feature>
<dbReference type="Proteomes" id="UP000756710">
    <property type="component" value="Unassembled WGS sequence"/>
</dbReference>
<dbReference type="GeneID" id="32474374"/>
<keyword evidence="4" id="KW-1185">Reference proteome</keyword>
<organism evidence="2">
    <name type="scientific">Streptomyces iranensis</name>
    <dbReference type="NCBI Taxonomy" id="576784"/>
    <lineage>
        <taxon>Bacteria</taxon>
        <taxon>Bacillati</taxon>
        <taxon>Actinomycetota</taxon>
        <taxon>Actinomycetes</taxon>
        <taxon>Kitasatosporales</taxon>
        <taxon>Streptomycetaceae</taxon>
        <taxon>Streptomyces</taxon>
        <taxon>Streptomyces violaceusniger group</taxon>
    </lineage>
</organism>
<protein>
    <submittedName>
        <fullName evidence="2">Uncharacterized protein</fullName>
    </submittedName>
</protein>
<evidence type="ECO:0000313" key="3">
    <source>
        <dbReference type="EMBL" id="MBP2067584.1"/>
    </source>
</evidence>
<evidence type="ECO:0000313" key="2">
    <source>
        <dbReference type="EMBL" id="CDR18137.1"/>
    </source>
</evidence>
<gene>
    <name evidence="3" type="ORF">J2Z30_008651</name>
    <name evidence="2" type="ORF">SIRAN37</name>
</gene>
<name>A0A061AE37_9ACTN</name>
<dbReference type="HOGENOM" id="CLU_771428_0_0_11"/>
<reference evidence="3 4" key="2">
    <citation type="submission" date="2021-03" db="EMBL/GenBank/DDBJ databases">
        <title>Genomic Encyclopedia of Type Strains, Phase IV (KMG-IV): sequencing the most valuable type-strain genomes for metagenomic binning, comparative biology and taxonomic classification.</title>
        <authorList>
            <person name="Goeker M."/>
        </authorList>
    </citation>
    <scope>NUCLEOTIDE SEQUENCE [LARGE SCALE GENOMIC DNA]</scope>
    <source>
        <strain evidence="3 4">DSM 41954</strain>
    </source>
</reference>
<evidence type="ECO:0000256" key="1">
    <source>
        <dbReference type="SAM" id="MobiDB-lite"/>
    </source>
</evidence>
<dbReference type="AlphaFoldDB" id="A0A061AE37"/>
<dbReference type="EMBL" id="JAGGLR010000032">
    <property type="protein sequence ID" value="MBP2067584.1"/>
    <property type="molecule type" value="Genomic_DNA"/>
</dbReference>
<dbReference type="RefSeq" id="WP_044582650.1">
    <property type="nucleotide sequence ID" value="NZ_BAABDR010000100.1"/>
</dbReference>
<reference evidence="2" key="1">
    <citation type="submission" date="2014-05" db="EMBL/GenBank/DDBJ databases">
        <authorList>
            <person name="Horn Fabian"/>
        </authorList>
    </citation>
    <scope>NUCLEOTIDE SEQUENCE</scope>
</reference>
<evidence type="ECO:0000313" key="4">
    <source>
        <dbReference type="Proteomes" id="UP000756710"/>
    </source>
</evidence>
<accession>A0A061AE37</accession>
<dbReference type="EMBL" id="LK022849">
    <property type="protein sequence ID" value="CDR18137.1"/>
    <property type="molecule type" value="Genomic_DNA"/>
</dbReference>
<proteinExistence type="predicted"/>
<sequence length="378" mass="42050">MTPHPPPSAGPDGSRHDSEWNPTWPPRQNTTLPTPTIIVTTRDEQDYMRLAFAAHQPRHGRITVHPTPLAGNGPYLAHDLIRALGKHLPLPDDDHGLPAWATNTDRSWRITAAWILTLGIRHLTVCRAHRLSTGQWEQLLALSARTGIRLTLLCNGPIPLTTLSLLETTDHRLLDSRRAAAAHWRPPTRPRQLADYPWWQHRAPFPPHDDELQFRMPPQPLEPATLTFTPSSLPPCPTPPLPLPGPHQDHIHPHIAQIADRVHTRVAHPVHAACVAVAALTGYNSQQIKALHTQVSNGLPALPAWTTLLMDAARRLAALRGHPDAPNPLSIPPWEHADIEQALRACRLLPTPPTRRSRPSTSVSRTKTVRQLRGRLTV</sequence>